<proteinExistence type="predicted"/>
<dbReference type="GO" id="GO:0051301">
    <property type="term" value="P:cell division"/>
    <property type="evidence" value="ECO:0007669"/>
    <property type="project" value="UniProtKB-KW"/>
</dbReference>
<accession>A0AAE3E393</accession>
<dbReference type="InterPro" id="IPR007838">
    <property type="entry name" value="Cell_div_ZapA-like"/>
</dbReference>
<dbReference type="InterPro" id="IPR036192">
    <property type="entry name" value="Cell_div_ZapA-like_sf"/>
</dbReference>
<comment type="caution">
    <text evidence="2">The sequence shown here is derived from an EMBL/GenBank/DDBJ whole genome shotgun (WGS) entry which is preliminary data.</text>
</comment>
<keyword evidence="2" id="KW-0131">Cell cycle</keyword>
<protein>
    <submittedName>
        <fullName evidence="2">Cell division protein ZapA</fullName>
    </submittedName>
</protein>
<feature type="region of interest" description="Disordered" evidence="1">
    <location>
        <begin position="128"/>
        <end position="161"/>
    </location>
</feature>
<dbReference type="Pfam" id="PF05164">
    <property type="entry name" value="ZapA"/>
    <property type="match status" value="1"/>
</dbReference>
<name>A0AAE3E393_9FIRM</name>
<dbReference type="Gene3D" id="6.10.250.790">
    <property type="match status" value="1"/>
</dbReference>
<dbReference type="InterPro" id="IPR053712">
    <property type="entry name" value="Bac_CellDiv_Activator"/>
</dbReference>
<dbReference type="AlphaFoldDB" id="A0AAE3E393"/>
<evidence type="ECO:0000313" key="3">
    <source>
        <dbReference type="Proteomes" id="UP001198200"/>
    </source>
</evidence>
<dbReference type="EMBL" id="JAJEQN010000008">
    <property type="protein sequence ID" value="MCC2220969.1"/>
    <property type="molecule type" value="Genomic_DNA"/>
</dbReference>
<dbReference type="SUPFAM" id="SSF102829">
    <property type="entry name" value="Cell division protein ZapA-like"/>
    <property type="match status" value="1"/>
</dbReference>
<reference evidence="2 3" key="1">
    <citation type="submission" date="2021-10" db="EMBL/GenBank/DDBJ databases">
        <title>Anaerobic single-cell dispensing facilitates the cultivation of human gut bacteria.</title>
        <authorList>
            <person name="Afrizal A."/>
        </authorList>
    </citation>
    <scope>NUCLEOTIDE SEQUENCE [LARGE SCALE GENOMIC DNA]</scope>
    <source>
        <strain evidence="2 3">CLA-AA-H224</strain>
    </source>
</reference>
<evidence type="ECO:0000256" key="1">
    <source>
        <dbReference type="SAM" id="MobiDB-lite"/>
    </source>
</evidence>
<sequence>MERNSTDVIIEDKVYKISTDQDASYVRELAEYINEKMELLHRQSAYSKQANAFRQIILLMNMADDYCHMKQQAEEATRKYEQQEAEFYNMKREMVNMQMTIASLKKQLQEKPKTQAVCPYLQSLAKETEAKNTQNAQASQEKKQYPPYGSFANSAAVHKKK</sequence>
<dbReference type="RefSeq" id="WP_308731377.1">
    <property type="nucleotide sequence ID" value="NZ_JAJEQN010000008.1"/>
</dbReference>
<organism evidence="2 3">
    <name type="scientific">Anthropogastromicrobium aceti</name>
    <dbReference type="NCBI Taxonomy" id="2981768"/>
    <lineage>
        <taxon>Bacteria</taxon>
        <taxon>Bacillati</taxon>
        <taxon>Bacillota</taxon>
        <taxon>Clostridia</taxon>
        <taxon>Lachnospirales</taxon>
        <taxon>Lachnospiraceae</taxon>
        <taxon>Anthropogastromicrobium</taxon>
    </lineage>
</organism>
<keyword evidence="3" id="KW-1185">Reference proteome</keyword>
<evidence type="ECO:0000313" key="2">
    <source>
        <dbReference type="EMBL" id="MCC2220969.1"/>
    </source>
</evidence>
<dbReference type="Proteomes" id="UP001198200">
    <property type="component" value="Unassembled WGS sequence"/>
</dbReference>
<keyword evidence="2" id="KW-0132">Cell division</keyword>
<gene>
    <name evidence="2" type="ORF">LKD48_04815</name>
</gene>